<evidence type="ECO:0000313" key="1">
    <source>
        <dbReference type="Proteomes" id="UP000095286"/>
    </source>
</evidence>
<organism evidence="1 2">
    <name type="scientific">Rhabditophanes sp. KR3021</name>
    <dbReference type="NCBI Taxonomy" id="114890"/>
    <lineage>
        <taxon>Eukaryota</taxon>
        <taxon>Metazoa</taxon>
        <taxon>Ecdysozoa</taxon>
        <taxon>Nematoda</taxon>
        <taxon>Chromadorea</taxon>
        <taxon>Rhabditida</taxon>
        <taxon>Tylenchina</taxon>
        <taxon>Panagrolaimomorpha</taxon>
        <taxon>Strongyloidoidea</taxon>
        <taxon>Alloionematidae</taxon>
        <taxon>Rhabditophanes</taxon>
    </lineage>
</organism>
<sequence>MYTNEHIKQNIKPEDSSYLLYANQRNPDVRQESYQKRAYLRLGKRALLRLGKRAYIRLVGGQNYSNSVVTMDLITKEIKIAGQLLNGRKSHTSSRIDNHAYIWGGYCCKKIERYDVHTNKTQEIKCRLDNVIDSLSSVVHDSKLFQIGGFSCKKTIDTVKYLDFEKCAFINESKLIVPDMWHDSIVIDSNIYTTPGAYCKNIQRRDLRERNWQLMRKVIPNKTYRNAVCSLGQTNIVCIGGWNLDSEVYSDCFVFDIRADDWRQIEPLPKALKAAQACETTKEIIVFGGIQSDHTYDSCINEILCYDKNENTWTKLDQNLPFPNGWSTKVTF</sequence>
<dbReference type="Proteomes" id="UP000095286">
    <property type="component" value="Unplaced"/>
</dbReference>
<reference evidence="2" key="1">
    <citation type="submission" date="2016-11" db="UniProtKB">
        <authorList>
            <consortium name="WormBaseParasite"/>
        </authorList>
    </citation>
    <scope>IDENTIFICATION</scope>
    <source>
        <strain evidence="2">KR3021</strain>
    </source>
</reference>
<protein>
    <submittedName>
        <fullName evidence="2">BACK domain-containing protein</fullName>
    </submittedName>
</protein>
<accession>A0AC35U4Y3</accession>
<proteinExistence type="predicted"/>
<name>A0AC35U4Y3_9BILA</name>
<evidence type="ECO:0000313" key="2">
    <source>
        <dbReference type="WBParaSite" id="RSKR_0000788550.1"/>
    </source>
</evidence>
<dbReference type="WBParaSite" id="RSKR_0000788550.1">
    <property type="protein sequence ID" value="RSKR_0000788550.1"/>
    <property type="gene ID" value="RSKR_0000788550"/>
</dbReference>